<keyword evidence="5" id="KW-1185">Reference proteome</keyword>
<dbReference type="Gene3D" id="1.25.40.10">
    <property type="entry name" value="Tetratricopeptide repeat domain"/>
    <property type="match status" value="4"/>
</dbReference>
<evidence type="ECO:0000256" key="1">
    <source>
        <dbReference type="ARBA" id="ARBA00007626"/>
    </source>
</evidence>
<dbReference type="PROSITE" id="PS51375">
    <property type="entry name" value="PPR"/>
    <property type="match status" value="5"/>
</dbReference>
<sequence length="235" mass="26814">MEVDKGRELMTEMARRKYNAATYTVLIEYLGNIGKYDEVEKLVDEMRERRVDLYTWMIHWHCGRGSNKKVISLFNELSEKGLVPNAHVYGALINGLCKTGQMEAAQLLRNDMQRQGIVVNQVIVNTPLHGYCRKGMMDDALRLVAAMEKKGFEPDAFTYNIMASETSRLKRHEEAKRWLHMMVDEAVKLFNAMSRKGLVPNVATYTAIISGLSTKGRSDEALRLYNEMISLEASV</sequence>
<evidence type="ECO:0000256" key="2">
    <source>
        <dbReference type="ARBA" id="ARBA00022737"/>
    </source>
</evidence>
<evidence type="ECO:0000313" key="5">
    <source>
        <dbReference type="Proteomes" id="UP001396334"/>
    </source>
</evidence>
<accession>A0ABR2RBK8</accession>
<protein>
    <recommendedName>
        <fullName evidence="6">Pentatricopeptide repeat-containing protein</fullName>
    </recommendedName>
</protein>
<dbReference type="NCBIfam" id="TIGR00756">
    <property type="entry name" value="PPR"/>
    <property type="match status" value="5"/>
</dbReference>
<feature type="repeat" description="PPR" evidence="3">
    <location>
        <begin position="201"/>
        <end position="235"/>
    </location>
</feature>
<dbReference type="Pfam" id="PF01535">
    <property type="entry name" value="PPR"/>
    <property type="match status" value="1"/>
</dbReference>
<gene>
    <name evidence="4" type="ORF">V6N11_036815</name>
</gene>
<dbReference type="Pfam" id="PF12854">
    <property type="entry name" value="PPR_1"/>
    <property type="match status" value="1"/>
</dbReference>
<feature type="repeat" description="PPR" evidence="3">
    <location>
        <begin position="19"/>
        <end position="53"/>
    </location>
</feature>
<proteinExistence type="inferred from homology"/>
<keyword evidence="2" id="KW-0677">Repeat</keyword>
<organism evidence="4 5">
    <name type="scientific">Hibiscus sabdariffa</name>
    <name type="common">roselle</name>
    <dbReference type="NCBI Taxonomy" id="183260"/>
    <lineage>
        <taxon>Eukaryota</taxon>
        <taxon>Viridiplantae</taxon>
        <taxon>Streptophyta</taxon>
        <taxon>Embryophyta</taxon>
        <taxon>Tracheophyta</taxon>
        <taxon>Spermatophyta</taxon>
        <taxon>Magnoliopsida</taxon>
        <taxon>eudicotyledons</taxon>
        <taxon>Gunneridae</taxon>
        <taxon>Pentapetalae</taxon>
        <taxon>rosids</taxon>
        <taxon>malvids</taxon>
        <taxon>Malvales</taxon>
        <taxon>Malvaceae</taxon>
        <taxon>Malvoideae</taxon>
        <taxon>Hibiscus</taxon>
    </lineage>
</organism>
<dbReference type="Pfam" id="PF13041">
    <property type="entry name" value="PPR_2"/>
    <property type="match status" value="2"/>
</dbReference>
<feature type="repeat" description="PPR" evidence="3">
    <location>
        <begin position="120"/>
        <end position="154"/>
    </location>
</feature>
<dbReference type="Proteomes" id="UP001396334">
    <property type="component" value="Unassembled WGS sequence"/>
</dbReference>
<reference evidence="4 5" key="1">
    <citation type="journal article" date="2024" name="G3 (Bethesda)">
        <title>Genome assembly of Hibiscus sabdariffa L. provides insights into metabolisms of medicinal natural products.</title>
        <authorList>
            <person name="Kim T."/>
        </authorList>
    </citation>
    <scope>NUCLEOTIDE SEQUENCE [LARGE SCALE GENOMIC DNA]</scope>
    <source>
        <strain evidence="4">TK-2024</strain>
        <tissue evidence="4">Old leaves</tissue>
    </source>
</reference>
<dbReference type="PANTHER" id="PTHR47941">
    <property type="entry name" value="PENTATRICOPEPTIDE REPEAT-CONTAINING PROTEIN 3, MITOCHONDRIAL"/>
    <property type="match status" value="1"/>
</dbReference>
<comment type="caution">
    <text evidence="4">The sequence shown here is derived from an EMBL/GenBank/DDBJ whole genome shotgun (WGS) entry which is preliminary data.</text>
</comment>
<dbReference type="InterPro" id="IPR011990">
    <property type="entry name" value="TPR-like_helical_dom_sf"/>
</dbReference>
<feature type="repeat" description="PPR" evidence="3">
    <location>
        <begin position="155"/>
        <end position="189"/>
    </location>
</feature>
<evidence type="ECO:0000313" key="4">
    <source>
        <dbReference type="EMBL" id="KAK9010304.1"/>
    </source>
</evidence>
<feature type="repeat" description="PPR" evidence="3">
    <location>
        <begin position="85"/>
        <end position="119"/>
    </location>
</feature>
<evidence type="ECO:0000256" key="3">
    <source>
        <dbReference type="PROSITE-ProRule" id="PRU00708"/>
    </source>
</evidence>
<name>A0ABR2RBK8_9ROSI</name>
<dbReference type="InterPro" id="IPR002885">
    <property type="entry name" value="PPR_rpt"/>
</dbReference>
<comment type="similarity">
    <text evidence="1">Belongs to the PPR family. P subfamily.</text>
</comment>
<evidence type="ECO:0008006" key="6">
    <source>
        <dbReference type="Google" id="ProtNLM"/>
    </source>
</evidence>
<dbReference type="EMBL" id="JBBPBN010000024">
    <property type="protein sequence ID" value="KAK9010304.1"/>
    <property type="molecule type" value="Genomic_DNA"/>
</dbReference>